<evidence type="ECO:0000256" key="4">
    <source>
        <dbReference type="SAM" id="MobiDB-lite"/>
    </source>
</evidence>
<accession>A0A5N5QTV5</accession>
<evidence type="ECO:0000313" key="7">
    <source>
        <dbReference type="EMBL" id="KAB5595011.1"/>
    </source>
</evidence>
<feature type="compositionally biased region" description="Polar residues" evidence="4">
    <location>
        <begin position="937"/>
        <end position="946"/>
    </location>
</feature>
<dbReference type="OrthoDB" id="448448at2759"/>
<dbReference type="GO" id="GO:0005524">
    <property type="term" value="F:ATP binding"/>
    <property type="evidence" value="ECO:0007669"/>
    <property type="project" value="UniProtKB-KW"/>
</dbReference>
<evidence type="ECO:0000259" key="5">
    <source>
        <dbReference type="PROSITE" id="PS51192"/>
    </source>
</evidence>
<feature type="region of interest" description="Disordered" evidence="4">
    <location>
        <begin position="240"/>
        <end position="260"/>
    </location>
</feature>
<dbReference type="InterPro" id="IPR000330">
    <property type="entry name" value="SNF2_N"/>
</dbReference>
<sequence>MSSVAQPIDLTGDDEWAGQEREAKRPRTGTLSSQETATNGQWYPPPVSYSGLQNTAIDLTGTPSPPATVSGSTPVPTTPKQDTGRTVMCIGELSVTALILYPIRYLAPSNTTSDATPATATIPATCLVKLRYDSAKKRIGQTIGAPSDDYTVNISSLSTPTSPGEDFGVVDQKAANALAPIMERGLIRIEARVFKGSENPSILPLKILLFTPRGNVPTISQRLASNGMLLEHPCIPYNPADHRDNPPYDNPHNPPPGGYRMRTALGTSAPGRWNHSTTATGTSVEVQRSQVDEVFKSLMSGDDLEQSEAGINVATQLYPHQKEALTFLLEREKELKAPKSRASSLWTSRKDSKGRQTWYNIVTQKETRREPAECRGTILADDMGLGKTISVVSLIARTLPSARTFGGASFHNPPPKPVPVAPAAPAAPFTAAHFAGSVWGMPSVTPSTSNSKSSGTSTPTPSAQEQAKDKAKSRAAVEDAQRAARLKTTSRATLIVCPLSTVANWEDQFRDHWAGEVVIVGGTPGGQVMPAQPMPNGQPGFAPHAMISGSSHTGAERIRVYVYHGASRRPDPAYLADFDAVITTYSTLAVEYSRQVKSLEPIRQAQAQARQEEDEEDDDDDASDSGSSDGGIEEVDQYGEVINVGGTAGGRKKVKKGVKRKKPGAMFTVGPEATSPLQSVHWFRVVLDEAHSIKEPTTIGSRACCDLIADRRLCLTGTPVQNKLDDVYALLKFLRLEPFDDKAVWTEYIGGPAKFGQPLGIARLQAIMKSITLRRTKETKKPDGTPILSLPTRRDELRILQFEAEEKAVYDSYYTQSKAEFTQLSKTNQVMKNYVGILQKILRLRQICDHYELVKGKDEISPLDYDAVLKAIVEEGLNLSRATAVFSVLRDCGTAQCVECQMELASAPPDATEADALESEARRPGRKPKGPAGVKSQAGTRQNSPSGAVPVVTRCQHLFCIDCFRASVCPGWPKVPPNTQRSCSACQSVLVPAVDAVQVQPDAVMSPEQMMSANREGKRSRKEPRKKGGPLQSARHSTKIKALIDDLMPFSRANQYSINYDPSSVEVQNVDKNGNPVDDGPTKSVVFSQWTSMLDKIEDALEEAAIRFARLDGTMKREDRSRAMDALKTDPSCEVLLVSLRAGGVGLNLTAARRVYLMDPYWNPAVENQAVDRIHRLGQTKPVTTIKLIIENTIEARLLEVQKRKIELANMTLGVQLSKADQAQRRLEELSVLFK</sequence>
<dbReference type="InterPro" id="IPR038718">
    <property type="entry name" value="SNF2-like_sf"/>
</dbReference>
<gene>
    <name evidence="7" type="ORF">CTheo_1472</name>
</gene>
<dbReference type="PANTHER" id="PTHR45626">
    <property type="entry name" value="TRANSCRIPTION TERMINATION FACTOR 2-RELATED"/>
    <property type="match status" value="1"/>
</dbReference>
<dbReference type="InterPro" id="IPR014001">
    <property type="entry name" value="Helicase_ATP-bd"/>
</dbReference>
<dbReference type="EMBL" id="SSOP01000013">
    <property type="protein sequence ID" value="KAB5595011.1"/>
    <property type="molecule type" value="Genomic_DNA"/>
</dbReference>
<keyword evidence="1" id="KW-0547">Nucleotide-binding</keyword>
<feature type="compositionally biased region" description="Basic residues" evidence="4">
    <location>
        <begin position="1018"/>
        <end position="1028"/>
    </location>
</feature>
<feature type="compositionally biased region" description="Polar residues" evidence="4">
    <location>
        <begin position="29"/>
        <end position="41"/>
    </location>
</feature>
<feature type="compositionally biased region" description="Low complexity" evidence="4">
    <location>
        <begin position="444"/>
        <end position="462"/>
    </location>
</feature>
<evidence type="ECO:0000313" key="8">
    <source>
        <dbReference type="Proteomes" id="UP000383932"/>
    </source>
</evidence>
<dbReference type="InterPro" id="IPR049730">
    <property type="entry name" value="SNF2/RAD54-like_C"/>
</dbReference>
<keyword evidence="3" id="KW-0067">ATP-binding</keyword>
<dbReference type="Gene3D" id="3.40.50.10810">
    <property type="entry name" value="Tandem AAA-ATPase domain"/>
    <property type="match status" value="2"/>
</dbReference>
<feature type="domain" description="Helicase C-terminal" evidence="6">
    <location>
        <begin position="1069"/>
        <end position="1217"/>
    </location>
</feature>
<dbReference type="InterPro" id="IPR027417">
    <property type="entry name" value="P-loop_NTPase"/>
</dbReference>
<organism evidence="7 8">
    <name type="scientific">Ceratobasidium theobromae</name>
    <dbReference type="NCBI Taxonomy" id="1582974"/>
    <lineage>
        <taxon>Eukaryota</taxon>
        <taxon>Fungi</taxon>
        <taxon>Dikarya</taxon>
        <taxon>Basidiomycota</taxon>
        <taxon>Agaricomycotina</taxon>
        <taxon>Agaricomycetes</taxon>
        <taxon>Cantharellales</taxon>
        <taxon>Ceratobasidiaceae</taxon>
        <taxon>Ceratobasidium</taxon>
    </lineage>
</organism>
<feature type="compositionally biased region" description="Basic and acidic residues" evidence="4">
    <location>
        <begin position="466"/>
        <end position="482"/>
    </location>
</feature>
<protein>
    <submittedName>
        <fullName evidence="7">Uncharacterized protein</fullName>
    </submittedName>
</protein>
<dbReference type="SMART" id="SM00490">
    <property type="entry name" value="HELICc"/>
    <property type="match status" value="1"/>
</dbReference>
<dbReference type="SUPFAM" id="SSF52540">
    <property type="entry name" value="P-loop containing nucleoside triphosphate hydrolases"/>
    <property type="match status" value="2"/>
</dbReference>
<dbReference type="GO" id="GO:0005634">
    <property type="term" value="C:nucleus"/>
    <property type="evidence" value="ECO:0007669"/>
    <property type="project" value="TreeGrafter"/>
</dbReference>
<feature type="compositionally biased region" description="Pro residues" evidence="4">
    <location>
        <begin position="248"/>
        <end position="257"/>
    </location>
</feature>
<feature type="region of interest" description="Disordered" evidence="4">
    <location>
        <begin position="444"/>
        <end position="484"/>
    </location>
</feature>
<dbReference type="Pfam" id="PF00176">
    <property type="entry name" value="SNF2-rel_dom"/>
    <property type="match status" value="2"/>
</dbReference>
<feature type="compositionally biased region" description="Low complexity" evidence="4">
    <location>
        <begin position="67"/>
        <end position="79"/>
    </location>
</feature>
<evidence type="ECO:0000256" key="2">
    <source>
        <dbReference type="ARBA" id="ARBA00022801"/>
    </source>
</evidence>
<dbReference type="GO" id="GO:0016787">
    <property type="term" value="F:hydrolase activity"/>
    <property type="evidence" value="ECO:0007669"/>
    <property type="project" value="UniProtKB-KW"/>
</dbReference>
<evidence type="ECO:0000256" key="1">
    <source>
        <dbReference type="ARBA" id="ARBA00022741"/>
    </source>
</evidence>
<comment type="caution">
    <text evidence="7">The sequence shown here is derived from an EMBL/GenBank/DDBJ whole genome shotgun (WGS) entry which is preliminary data.</text>
</comment>
<feature type="region of interest" description="Disordered" evidence="4">
    <location>
        <begin position="1005"/>
        <end position="1036"/>
    </location>
</feature>
<dbReference type="GO" id="GO:0008094">
    <property type="term" value="F:ATP-dependent activity, acting on DNA"/>
    <property type="evidence" value="ECO:0007669"/>
    <property type="project" value="TreeGrafter"/>
</dbReference>
<feature type="domain" description="Helicase ATP-binding" evidence="5">
    <location>
        <begin position="368"/>
        <end position="737"/>
    </location>
</feature>
<feature type="region of interest" description="Disordered" evidence="4">
    <location>
        <begin position="1"/>
        <end position="83"/>
    </location>
</feature>
<feature type="region of interest" description="Disordered" evidence="4">
    <location>
        <begin position="603"/>
        <end position="636"/>
    </location>
</feature>
<keyword evidence="8" id="KW-1185">Reference proteome</keyword>
<reference evidence="7 8" key="1">
    <citation type="journal article" date="2019" name="Fungal Biol. Biotechnol.">
        <title>Draft genome sequence of fastidious pathogen Ceratobasidium theobromae, which causes vascular-streak dieback in Theobroma cacao.</title>
        <authorList>
            <person name="Ali S.S."/>
            <person name="Asman A."/>
            <person name="Shao J."/>
            <person name="Firmansyah A.P."/>
            <person name="Susilo A.W."/>
            <person name="Rosmana A."/>
            <person name="McMahon P."/>
            <person name="Junaid M."/>
            <person name="Guest D."/>
            <person name="Kheng T.Y."/>
            <person name="Meinhardt L.W."/>
            <person name="Bailey B.A."/>
        </authorList>
    </citation>
    <scope>NUCLEOTIDE SEQUENCE [LARGE SCALE GENOMIC DNA]</scope>
    <source>
        <strain evidence="7 8">CT2</strain>
    </source>
</reference>
<keyword evidence="2" id="KW-0378">Hydrolase</keyword>
<dbReference type="PROSITE" id="PS51192">
    <property type="entry name" value="HELICASE_ATP_BIND_1"/>
    <property type="match status" value="1"/>
</dbReference>
<dbReference type="PROSITE" id="PS51194">
    <property type="entry name" value="HELICASE_CTER"/>
    <property type="match status" value="1"/>
</dbReference>
<dbReference type="AlphaFoldDB" id="A0A5N5QTV5"/>
<dbReference type="GO" id="GO:0006281">
    <property type="term" value="P:DNA repair"/>
    <property type="evidence" value="ECO:0007669"/>
    <property type="project" value="TreeGrafter"/>
</dbReference>
<dbReference type="Pfam" id="PF00271">
    <property type="entry name" value="Helicase_C"/>
    <property type="match status" value="1"/>
</dbReference>
<dbReference type="PANTHER" id="PTHR45626:SF52">
    <property type="entry name" value="SINGLE-STRANDED DNA-DEPENDENT ATPASE (EUROFUNG)"/>
    <property type="match status" value="1"/>
</dbReference>
<dbReference type="SMART" id="SM00487">
    <property type="entry name" value="DEXDc"/>
    <property type="match status" value="1"/>
</dbReference>
<dbReference type="InterPro" id="IPR050628">
    <property type="entry name" value="SNF2_RAD54_helicase_TF"/>
</dbReference>
<dbReference type="InterPro" id="IPR001650">
    <property type="entry name" value="Helicase_C-like"/>
</dbReference>
<evidence type="ECO:0000259" key="6">
    <source>
        <dbReference type="PROSITE" id="PS51194"/>
    </source>
</evidence>
<dbReference type="Gene3D" id="3.40.50.300">
    <property type="entry name" value="P-loop containing nucleotide triphosphate hydrolases"/>
    <property type="match status" value="1"/>
</dbReference>
<proteinExistence type="predicted"/>
<feature type="region of interest" description="Disordered" evidence="4">
    <location>
        <begin position="909"/>
        <end position="947"/>
    </location>
</feature>
<dbReference type="Proteomes" id="UP000383932">
    <property type="component" value="Unassembled WGS sequence"/>
</dbReference>
<evidence type="ECO:0000256" key="3">
    <source>
        <dbReference type="ARBA" id="ARBA00022840"/>
    </source>
</evidence>
<name>A0A5N5QTV5_9AGAM</name>
<dbReference type="CDD" id="cd18793">
    <property type="entry name" value="SF2_C_SNF"/>
    <property type="match status" value="1"/>
</dbReference>
<feature type="compositionally biased region" description="Acidic residues" evidence="4">
    <location>
        <begin position="612"/>
        <end position="623"/>
    </location>
</feature>
<dbReference type="CDD" id="cd18008">
    <property type="entry name" value="DEXDc_SHPRH-like"/>
    <property type="match status" value="1"/>
</dbReference>